<evidence type="ECO:0000313" key="2">
    <source>
        <dbReference type="Proteomes" id="UP000770661"/>
    </source>
</evidence>
<proteinExistence type="predicted"/>
<organism evidence="1 2">
    <name type="scientific">Chionoecetes opilio</name>
    <name type="common">Atlantic snow crab</name>
    <name type="synonym">Cancer opilio</name>
    <dbReference type="NCBI Taxonomy" id="41210"/>
    <lineage>
        <taxon>Eukaryota</taxon>
        <taxon>Metazoa</taxon>
        <taxon>Ecdysozoa</taxon>
        <taxon>Arthropoda</taxon>
        <taxon>Crustacea</taxon>
        <taxon>Multicrustacea</taxon>
        <taxon>Malacostraca</taxon>
        <taxon>Eumalacostraca</taxon>
        <taxon>Eucarida</taxon>
        <taxon>Decapoda</taxon>
        <taxon>Pleocyemata</taxon>
        <taxon>Brachyura</taxon>
        <taxon>Eubrachyura</taxon>
        <taxon>Majoidea</taxon>
        <taxon>Majidae</taxon>
        <taxon>Chionoecetes</taxon>
    </lineage>
</organism>
<keyword evidence="2" id="KW-1185">Reference proteome</keyword>
<dbReference type="AlphaFoldDB" id="A0A8J5D5X8"/>
<protein>
    <submittedName>
        <fullName evidence="1">Uncharacterized protein</fullName>
    </submittedName>
</protein>
<evidence type="ECO:0000313" key="1">
    <source>
        <dbReference type="EMBL" id="KAG0730592.1"/>
    </source>
</evidence>
<reference evidence="1" key="1">
    <citation type="submission" date="2020-07" db="EMBL/GenBank/DDBJ databases">
        <title>The High-quality genome of the commercially important snow crab, Chionoecetes opilio.</title>
        <authorList>
            <person name="Jeong J.-H."/>
            <person name="Ryu S."/>
        </authorList>
    </citation>
    <scope>NUCLEOTIDE SEQUENCE</scope>
    <source>
        <strain evidence="1">MADBK_172401_WGS</strain>
        <tissue evidence="1">Digestive gland</tissue>
    </source>
</reference>
<accession>A0A8J5D5X8</accession>
<gene>
    <name evidence="1" type="ORF">GWK47_027915</name>
</gene>
<dbReference type="Proteomes" id="UP000770661">
    <property type="component" value="Unassembled WGS sequence"/>
</dbReference>
<sequence>MEEEEEEEERKVGMVRMGGTKVKEDQVMLAVEHVQERATPGTVAWPASTWPSRPRHEGSFHRNFIKFVKREALARGVNKGKALRPLAVRLCASSSLIKALPFSGSFKGLHVELCGAVLIKRLIGLILQCFSGCEF</sequence>
<name>A0A8J5D5X8_CHIOP</name>
<dbReference type="EMBL" id="JACEEZ010000014">
    <property type="protein sequence ID" value="KAG0730592.1"/>
    <property type="molecule type" value="Genomic_DNA"/>
</dbReference>
<comment type="caution">
    <text evidence="1">The sequence shown here is derived from an EMBL/GenBank/DDBJ whole genome shotgun (WGS) entry which is preliminary data.</text>
</comment>